<evidence type="ECO:0000313" key="2">
    <source>
        <dbReference type="Proteomes" id="UP000799770"/>
    </source>
</evidence>
<gene>
    <name evidence="1" type="ORF">BDV96DRAFT_649126</name>
</gene>
<organism evidence="1 2">
    <name type="scientific">Lophiotrema nucula</name>
    <dbReference type="NCBI Taxonomy" id="690887"/>
    <lineage>
        <taxon>Eukaryota</taxon>
        <taxon>Fungi</taxon>
        <taxon>Dikarya</taxon>
        <taxon>Ascomycota</taxon>
        <taxon>Pezizomycotina</taxon>
        <taxon>Dothideomycetes</taxon>
        <taxon>Pleosporomycetidae</taxon>
        <taxon>Pleosporales</taxon>
        <taxon>Lophiotremataceae</taxon>
        <taxon>Lophiotrema</taxon>
    </lineage>
</organism>
<dbReference type="AlphaFoldDB" id="A0A6A5YYS5"/>
<sequence>MRVMLTSPSRPVALALARLLASHGHDIIGVESDKRFLWTAPARYSKAYTEVYDTRTDSAALHNALQTIDLAISCAETPPETDSETALFEKLRKLSSARLITQHPSTIDEELWASWCEVMDFHLFGGLEDQDLQDGEETLYETHAFVTSSTLRTFLVTTSAGGLRERDFIIIPAGDALHDVLFNYTQAFLDAVVQDARCEAGGLEGVDTHISLTFSVSERITDEGFATEKVVRPVRCASGMHDSLILLIKHLEDHGLTQYLEEAYTNFETSSSDDTTIMPLTLPIDTQLPSTLRGTYSLLRVLLELVQVLWRLVRAPLDAGGWRELANLVMMMLVWGLFFKEERWDALDPWPTVVQWCVRMPLEGVTLLWQVEYFWWIGWMKRCESCIWVQLWNEKKKKTTKKGGDRVAIGAQRDV</sequence>
<accession>A0A6A5YYS5</accession>
<protein>
    <submittedName>
        <fullName evidence="1">Uncharacterized protein</fullName>
    </submittedName>
</protein>
<name>A0A6A5YYS5_9PLEO</name>
<dbReference type="EMBL" id="ML977331">
    <property type="protein sequence ID" value="KAF2112329.1"/>
    <property type="molecule type" value="Genomic_DNA"/>
</dbReference>
<proteinExistence type="predicted"/>
<dbReference type="Proteomes" id="UP000799770">
    <property type="component" value="Unassembled WGS sequence"/>
</dbReference>
<keyword evidence="2" id="KW-1185">Reference proteome</keyword>
<dbReference type="OrthoDB" id="3745855at2759"/>
<reference evidence="1" key="1">
    <citation type="journal article" date="2020" name="Stud. Mycol.">
        <title>101 Dothideomycetes genomes: a test case for predicting lifestyles and emergence of pathogens.</title>
        <authorList>
            <person name="Haridas S."/>
            <person name="Albert R."/>
            <person name="Binder M."/>
            <person name="Bloem J."/>
            <person name="Labutti K."/>
            <person name="Salamov A."/>
            <person name="Andreopoulos B."/>
            <person name="Baker S."/>
            <person name="Barry K."/>
            <person name="Bills G."/>
            <person name="Bluhm B."/>
            <person name="Cannon C."/>
            <person name="Castanera R."/>
            <person name="Culley D."/>
            <person name="Daum C."/>
            <person name="Ezra D."/>
            <person name="Gonzalez J."/>
            <person name="Henrissat B."/>
            <person name="Kuo A."/>
            <person name="Liang C."/>
            <person name="Lipzen A."/>
            <person name="Lutzoni F."/>
            <person name="Magnuson J."/>
            <person name="Mondo S."/>
            <person name="Nolan M."/>
            <person name="Ohm R."/>
            <person name="Pangilinan J."/>
            <person name="Park H.-J."/>
            <person name="Ramirez L."/>
            <person name="Alfaro M."/>
            <person name="Sun H."/>
            <person name="Tritt A."/>
            <person name="Yoshinaga Y."/>
            <person name="Zwiers L.-H."/>
            <person name="Turgeon B."/>
            <person name="Goodwin S."/>
            <person name="Spatafora J."/>
            <person name="Crous P."/>
            <person name="Grigoriev I."/>
        </authorList>
    </citation>
    <scope>NUCLEOTIDE SEQUENCE</scope>
    <source>
        <strain evidence="1">CBS 627.86</strain>
    </source>
</reference>
<evidence type="ECO:0000313" key="1">
    <source>
        <dbReference type="EMBL" id="KAF2112329.1"/>
    </source>
</evidence>